<gene>
    <name evidence="6" type="ORF">GTQ38_14850</name>
</gene>
<name>A0A6L9EEV2_9FLAO</name>
<evidence type="ECO:0000256" key="2">
    <source>
        <dbReference type="ARBA" id="ARBA00022692"/>
    </source>
</evidence>
<evidence type="ECO:0000256" key="1">
    <source>
        <dbReference type="ARBA" id="ARBA00004141"/>
    </source>
</evidence>
<feature type="transmembrane region" description="Helical" evidence="5">
    <location>
        <begin position="12"/>
        <end position="34"/>
    </location>
</feature>
<dbReference type="Proteomes" id="UP000475249">
    <property type="component" value="Unassembled WGS sequence"/>
</dbReference>
<dbReference type="Pfam" id="PF13564">
    <property type="entry name" value="DoxX_2"/>
    <property type="match status" value="1"/>
</dbReference>
<keyword evidence="7" id="KW-1185">Reference proteome</keyword>
<evidence type="ECO:0000313" key="6">
    <source>
        <dbReference type="EMBL" id="NAS13294.1"/>
    </source>
</evidence>
<evidence type="ECO:0000256" key="3">
    <source>
        <dbReference type="ARBA" id="ARBA00022989"/>
    </source>
</evidence>
<dbReference type="EMBL" id="WXYO01000006">
    <property type="protein sequence ID" value="NAS13294.1"/>
    <property type="molecule type" value="Genomic_DNA"/>
</dbReference>
<protein>
    <submittedName>
        <fullName evidence="6">DoxX family protein</fullName>
    </submittedName>
</protein>
<dbReference type="RefSeq" id="WP_161436331.1">
    <property type="nucleotide sequence ID" value="NZ_WXYO01000006.1"/>
</dbReference>
<organism evidence="6 7">
    <name type="scientific">Poritiphilus flavus</name>
    <dbReference type="NCBI Taxonomy" id="2697053"/>
    <lineage>
        <taxon>Bacteria</taxon>
        <taxon>Pseudomonadati</taxon>
        <taxon>Bacteroidota</taxon>
        <taxon>Flavobacteriia</taxon>
        <taxon>Flavobacteriales</taxon>
        <taxon>Flavobacteriaceae</taxon>
        <taxon>Poritiphilus</taxon>
    </lineage>
</organism>
<feature type="transmembrane region" description="Helical" evidence="5">
    <location>
        <begin position="54"/>
        <end position="70"/>
    </location>
</feature>
<comment type="caution">
    <text evidence="6">The sequence shown here is derived from an EMBL/GenBank/DDBJ whole genome shotgun (WGS) entry which is preliminary data.</text>
</comment>
<feature type="transmembrane region" description="Helical" evidence="5">
    <location>
        <begin position="75"/>
        <end position="94"/>
    </location>
</feature>
<comment type="subcellular location">
    <subcellularLocation>
        <location evidence="1">Membrane</location>
        <topology evidence="1">Multi-pass membrane protein</topology>
    </subcellularLocation>
</comment>
<proteinExistence type="predicted"/>
<dbReference type="GO" id="GO:0016020">
    <property type="term" value="C:membrane"/>
    <property type="evidence" value="ECO:0007669"/>
    <property type="project" value="UniProtKB-SubCell"/>
</dbReference>
<dbReference type="InterPro" id="IPR032808">
    <property type="entry name" value="DoxX"/>
</dbReference>
<keyword evidence="3 5" id="KW-1133">Transmembrane helix</keyword>
<evidence type="ECO:0000256" key="5">
    <source>
        <dbReference type="SAM" id="Phobius"/>
    </source>
</evidence>
<keyword evidence="4 5" id="KW-0472">Membrane</keyword>
<keyword evidence="2 5" id="KW-0812">Transmembrane</keyword>
<dbReference type="AlphaFoldDB" id="A0A6L9EEV2"/>
<reference evidence="6 7" key="1">
    <citation type="submission" date="2020-01" db="EMBL/GenBank/DDBJ databases">
        <title>Bacteria diversity of Porities sp.</title>
        <authorList>
            <person name="Wang G."/>
        </authorList>
    </citation>
    <scope>NUCLEOTIDE SEQUENCE [LARGE SCALE GENOMIC DNA]</scope>
    <source>
        <strain evidence="6 7">R33</strain>
    </source>
</reference>
<feature type="transmembrane region" description="Helical" evidence="5">
    <location>
        <begin position="100"/>
        <end position="118"/>
    </location>
</feature>
<evidence type="ECO:0000256" key="4">
    <source>
        <dbReference type="ARBA" id="ARBA00023136"/>
    </source>
</evidence>
<accession>A0A6L9EEV2</accession>
<evidence type="ECO:0000313" key="7">
    <source>
        <dbReference type="Proteomes" id="UP000475249"/>
    </source>
</evidence>
<sequence length="127" mass="14034">MNSTNPIPKTSRWISYILQGLIVLMFLMGAMMNLLQTEEAISGATELGYPESTVLYLGLILLASTILYIIPRTAILGAILLTAWLGGAVATHIIHSDPLFNTLFPVVFGVLLWFALWLRLEKVKGLF</sequence>